<dbReference type="AlphaFoldDB" id="A0A3M9ME15"/>
<dbReference type="EMBL" id="RJJD01000015">
    <property type="protein sequence ID" value="RNI23377.1"/>
    <property type="molecule type" value="Genomic_DNA"/>
</dbReference>
<evidence type="ECO:0000313" key="1">
    <source>
        <dbReference type="EMBL" id="RNI23377.1"/>
    </source>
</evidence>
<sequence>MELEAGEFLTISAFVARPRDNGIRVDCQTVETLIKQDDLDAERGTEGNYLIPASEVNRLVVAVQCTTSIQPGKI</sequence>
<dbReference type="Proteomes" id="UP000272117">
    <property type="component" value="Unassembled WGS sequence"/>
</dbReference>
<reference evidence="1 2" key="1">
    <citation type="submission" date="2018-11" db="EMBL/GenBank/DDBJ databases">
        <title>Rufibacter latericius sp. nov., isolated from water in Baiyang Lake.</title>
        <authorList>
            <person name="Yang Y."/>
        </authorList>
    </citation>
    <scope>NUCLEOTIDE SEQUENCE [LARGE SCALE GENOMIC DNA]</scope>
    <source>
        <strain evidence="1 2">R-22-1c-1</strain>
    </source>
</reference>
<protein>
    <submittedName>
        <fullName evidence="1">Uncharacterized protein</fullName>
    </submittedName>
</protein>
<proteinExistence type="predicted"/>
<comment type="caution">
    <text evidence="1">The sequence shown here is derived from an EMBL/GenBank/DDBJ whole genome shotgun (WGS) entry which is preliminary data.</text>
</comment>
<gene>
    <name evidence="1" type="ORF">EFB08_17670</name>
</gene>
<evidence type="ECO:0000313" key="2">
    <source>
        <dbReference type="Proteomes" id="UP000272117"/>
    </source>
</evidence>
<organism evidence="1 2">
    <name type="scientific">Rufibacter latericius</name>
    <dbReference type="NCBI Taxonomy" id="2487040"/>
    <lineage>
        <taxon>Bacteria</taxon>
        <taxon>Pseudomonadati</taxon>
        <taxon>Bacteroidota</taxon>
        <taxon>Cytophagia</taxon>
        <taxon>Cytophagales</taxon>
        <taxon>Hymenobacteraceae</taxon>
        <taxon>Rufibacter</taxon>
    </lineage>
</organism>
<accession>A0A3M9ME15</accession>
<keyword evidence="2" id="KW-1185">Reference proteome</keyword>
<name>A0A3M9ME15_9BACT</name>